<dbReference type="Proteomes" id="UP000291116">
    <property type="component" value="Unassembled WGS sequence"/>
</dbReference>
<dbReference type="AlphaFoldDB" id="A0A448ZHQ3"/>
<accession>A0A448ZHQ3</accession>
<evidence type="ECO:0000256" key="1">
    <source>
        <dbReference type="SAM" id="MobiDB-lite"/>
    </source>
</evidence>
<dbReference type="OrthoDB" id="192440at2759"/>
<evidence type="ECO:0000313" key="3">
    <source>
        <dbReference type="Proteomes" id="UP000291116"/>
    </source>
</evidence>
<sequence>MYKQKRDEVEFKDFPVDLDVRSFFDTQDGTQDGTKDRAKTKTKRAFVNFLPAEIKMCRYANSLTTITFYEGDYRKIRKDLERRVNNVLEANPWLGGRLAVKPGDDQLRLWYDPTGVDLPPDIYTCYEPGIIPLKRTTQYAQYKDCLADHDVVVPRSHELVGKNRPLWQVTVVPDIVEQNERFAIVVSQSQMIGDAYTYYQIFHMLFNSRNNTMEVLVNTAPVEKLNPIRRADVQHYVEEHMGLQEASYVKKSNSNVIDEVYDMVSFHKKQAMMFTVSESWLKTRTEKCIADKRERDKSEFIAKFCEAADGNHDGNITPEPRRRTSFLSTRMKSSRSFSEVLPDKTGDGKEEPSAMATRKAAMAAWESSINDRDRFDDIDPTDVLLSWWFCISNADIGLYPHHLRKSLAVLSDTDAGNYNTPIPFRKADYQTPHQIHESINTGKRVGSEQSQRPLPRITTHYSFAMGVDWDKLYSDLMPRGSGTGDQTEPSNPGGNEDGSIDGNSDGFVQDLHVPLFTDTDINAMPARKDACLIFTARAGKDHPGGRTIGMFLVASRAVCERVSACGIVDRGASSSTMAGITESGRGGPVVDFGPGTSPRKVGVVASDRQ</sequence>
<feature type="compositionally biased region" description="Polar residues" evidence="1">
    <location>
        <begin position="484"/>
        <end position="493"/>
    </location>
</feature>
<protein>
    <submittedName>
        <fullName evidence="2">Uncharacterized protein</fullName>
    </submittedName>
</protein>
<evidence type="ECO:0000313" key="2">
    <source>
        <dbReference type="EMBL" id="VEU41511.1"/>
    </source>
</evidence>
<dbReference type="EMBL" id="CAACVS010000356">
    <property type="protein sequence ID" value="VEU41511.1"/>
    <property type="molecule type" value="Genomic_DNA"/>
</dbReference>
<name>A0A448ZHQ3_9STRA</name>
<organism evidence="2 3">
    <name type="scientific">Pseudo-nitzschia multistriata</name>
    <dbReference type="NCBI Taxonomy" id="183589"/>
    <lineage>
        <taxon>Eukaryota</taxon>
        <taxon>Sar</taxon>
        <taxon>Stramenopiles</taxon>
        <taxon>Ochrophyta</taxon>
        <taxon>Bacillariophyta</taxon>
        <taxon>Bacillariophyceae</taxon>
        <taxon>Bacillariophycidae</taxon>
        <taxon>Bacillariales</taxon>
        <taxon>Bacillariaceae</taxon>
        <taxon>Pseudo-nitzschia</taxon>
    </lineage>
</organism>
<gene>
    <name evidence="2" type="ORF">PSNMU_V1.4_AUG-EV-PASAV3_0083770</name>
</gene>
<keyword evidence="3" id="KW-1185">Reference proteome</keyword>
<feature type="region of interest" description="Disordered" evidence="1">
    <location>
        <begin position="478"/>
        <end position="504"/>
    </location>
</feature>
<reference evidence="2 3" key="1">
    <citation type="submission" date="2019-01" db="EMBL/GenBank/DDBJ databases">
        <authorList>
            <person name="Ferrante I. M."/>
        </authorList>
    </citation>
    <scope>NUCLEOTIDE SEQUENCE [LARGE SCALE GENOMIC DNA]</scope>
    <source>
        <strain evidence="2 3">B856</strain>
    </source>
</reference>
<proteinExistence type="predicted"/>